<dbReference type="PRINTS" id="PR00461">
    <property type="entry name" value="PLPEROXIDASE"/>
</dbReference>
<evidence type="ECO:0000256" key="10">
    <source>
        <dbReference type="ARBA" id="ARBA00023002"/>
    </source>
</evidence>
<dbReference type="GO" id="GO:0006979">
    <property type="term" value="P:response to oxidative stress"/>
    <property type="evidence" value="ECO:0007669"/>
    <property type="project" value="InterPro"/>
</dbReference>
<name>A0AAN8VEN3_9MAGN</name>
<comment type="caution">
    <text evidence="16">The sequence shown here is derived from an EMBL/GenBank/DDBJ whole genome shotgun (WGS) entry which is preliminary data.</text>
</comment>
<dbReference type="EMBL" id="JBAMMX010000010">
    <property type="protein sequence ID" value="KAK6932645.1"/>
    <property type="molecule type" value="Genomic_DNA"/>
</dbReference>
<dbReference type="Proteomes" id="UP001370490">
    <property type="component" value="Unassembled WGS sequence"/>
</dbReference>
<dbReference type="PRINTS" id="PR00458">
    <property type="entry name" value="PEROXIDASE"/>
</dbReference>
<evidence type="ECO:0000256" key="8">
    <source>
        <dbReference type="ARBA" id="ARBA00022723"/>
    </source>
</evidence>
<sequence>MAHSDWPVFDLIRLAGGPHYQVKKGRGDGRISLPSRVGCNIPRANSTMDELLKLFNSKGLTLEDLVALSGAHTIGFSHFEHFVSRLYNYHGTKQPDPAIDPDSQSP</sequence>
<evidence type="ECO:0000256" key="13">
    <source>
        <dbReference type="PIRSR" id="PIRSR600823-2"/>
    </source>
</evidence>
<keyword evidence="8 14" id="KW-0479">Metal-binding</keyword>
<evidence type="ECO:0000256" key="7">
    <source>
        <dbReference type="ARBA" id="ARBA00022617"/>
    </source>
</evidence>
<reference evidence="16 17" key="1">
    <citation type="submission" date="2023-12" db="EMBL/GenBank/DDBJ databases">
        <title>A high-quality genome assembly for Dillenia turbinata (Dilleniales).</title>
        <authorList>
            <person name="Chanderbali A."/>
        </authorList>
    </citation>
    <scope>NUCLEOTIDE SEQUENCE [LARGE SCALE GENOMIC DNA]</scope>
    <source>
        <strain evidence="16">LSX21</strain>
        <tissue evidence="16">Leaf</tissue>
    </source>
</reference>
<dbReference type="SUPFAM" id="SSF48113">
    <property type="entry name" value="Heme-dependent peroxidases"/>
    <property type="match status" value="1"/>
</dbReference>
<dbReference type="PROSITE" id="PS50873">
    <property type="entry name" value="PEROXIDASE_4"/>
    <property type="match status" value="1"/>
</dbReference>
<evidence type="ECO:0000256" key="9">
    <source>
        <dbReference type="ARBA" id="ARBA00022837"/>
    </source>
</evidence>
<evidence type="ECO:0000256" key="2">
    <source>
        <dbReference type="ARBA" id="ARBA00002322"/>
    </source>
</evidence>
<dbReference type="GO" id="GO:0042744">
    <property type="term" value="P:hydrogen peroxide catabolic process"/>
    <property type="evidence" value="ECO:0007669"/>
    <property type="project" value="UniProtKB-KW"/>
</dbReference>
<evidence type="ECO:0000256" key="5">
    <source>
        <dbReference type="ARBA" id="ARBA00022525"/>
    </source>
</evidence>
<dbReference type="InterPro" id="IPR019793">
    <property type="entry name" value="Peroxidases_heam-ligand_BS"/>
</dbReference>
<dbReference type="GO" id="GO:0140825">
    <property type="term" value="F:lactoperoxidase activity"/>
    <property type="evidence" value="ECO:0007669"/>
    <property type="project" value="UniProtKB-EC"/>
</dbReference>
<gene>
    <name evidence="16" type="ORF">RJ641_002269</name>
</gene>
<keyword evidence="12" id="KW-0376">Hydrogen peroxide</keyword>
<keyword evidence="6 16" id="KW-0575">Peroxidase</keyword>
<keyword evidence="7" id="KW-0349">Heme</keyword>
<dbReference type="EC" id="1.11.1.7" evidence="4"/>
<evidence type="ECO:0000256" key="11">
    <source>
        <dbReference type="ARBA" id="ARBA00023004"/>
    </source>
</evidence>
<dbReference type="Pfam" id="PF00141">
    <property type="entry name" value="peroxidase"/>
    <property type="match status" value="1"/>
</dbReference>
<evidence type="ECO:0000259" key="15">
    <source>
        <dbReference type="PROSITE" id="PS50873"/>
    </source>
</evidence>
<dbReference type="AlphaFoldDB" id="A0AAN8VEN3"/>
<feature type="domain" description="Plant heme peroxidase family profile" evidence="15">
    <location>
        <begin position="10"/>
        <end position="106"/>
    </location>
</feature>
<accession>A0AAN8VEN3</accession>
<evidence type="ECO:0000256" key="3">
    <source>
        <dbReference type="ARBA" id="ARBA00006873"/>
    </source>
</evidence>
<evidence type="ECO:0000256" key="4">
    <source>
        <dbReference type="ARBA" id="ARBA00012313"/>
    </source>
</evidence>
<keyword evidence="10" id="KW-0560">Oxidoreductase</keyword>
<keyword evidence="11 14" id="KW-0408">Iron</keyword>
<dbReference type="InterPro" id="IPR000823">
    <property type="entry name" value="Peroxidase_pln"/>
</dbReference>
<protein>
    <recommendedName>
        <fullName evidence="4">peroxidase</fullName>
        <ecNumber evidence="4">1.11.1.7</ecNumber>
    </recommendedName>
</protein>
<comment type="cofactor">
    <cofactor evidence="14">
        <name>Ca(2+)</name>
        <dbReference type="ChEBI" id="CHEBI:29108"/>
    </cofactor>
    <text evidence="14">Binds 2 calcium ions per subunit.</text>
</comment>
<organism evidence="16 17">
    <name type="scientific">Dillenia turbinata</name>
    <dbReference type="NCBI Taxonomy" id="194707"/>
    <lineage>
        <taxon>Eukaryota</taxon>
        <taxon>Viridiplantae</taxon>
        <taxon>Streptophyta</taxon>
        <taxon>Embryophyta</taxon>
        <taxon>Tracheophyta</taxon>
        <taxon>Spermatophyta</taxon>
        <taxon>Magnoliopsida</taxon>
        <taxon>eudicotyledons</taxon>
        <taxon>Gunneridae</taxon>
        <taxon>Pentapetalae</taxon>
        <taxon>Dilleniales</taxon>
        <taxon>Dilleniaceae</taxon>
        <taxon>Dillenia</taxon>
    </lineage>
</organism>
<dbReference type="PROSITE" id="PS00435">
    <property type="entry name" value="PEROXIDASE_1"/>
    <property type="match status" value="1"/>
</dbReference>
<feature type="binding site" description="axial binding residue" evidence="14">
    <location>
        <position position="72"/>
    </location>
    <ligand>
        <name>heme b</name>
        <dbReference type="ChEBI" id="CHEBI:60344"/>
    </ligand>
    <ligandPart>
        <name>Fe</name>
        <dbReference type="ChEBI" id="CHEBI:18248"/>
    </ligandPart>
</feature>
<dbReference type="InterPro" id="IPR002016">
    <property type="entry name" value="Haem_peroxidase"/>
</dbReference>
<keyword evidence="9 14" id="KW-0106">Calcium</keyword>
<evidence type="ECO:0000256" key="1">
    <source>
        <dbReference type="ARBA" id="ARBA00000189"/>
    </source>
</evidence>
<evidence type="ECO:0000313" key="17">
    <source>
        <dbReference type="Proteomes" id="UP001370490"/>
    </source>
</evidence>
<keyword evidence="17" id="KW-1185">Reference proteome</keyword>
<evidence type="ECO:0000313" key="16">
    <source>
        <dbReference type="EMBL" id="KAK6932645.1"/>
    </source>
</evidence>
<evidence type="ECO:0000256" key="6">
    <source>
        <dbReference type="ARBA" id="ARBA00022559"/>
    </source>
</evidence>
<dbReference type="InterPro" id="IPR010255">
    <property type="entry name" value="Haem_peroxidase_sf"/>
</dbReference>
<dbReference type="PANTHER" id="PTHR31517">
    <property type="match status" value="1"/>
</dbReference>
<dbReference type="PANTHER" id="PTHR31517:SF59">
    <property type="entry name" value="PEROXIDASE"/>
    <property type="match status" value="1"/>
</dbReference>
<comment type="function">
    <text evidence="2">Removal of H(2)O(2), oxidation of toxic reductants, biosynthesis and degradation of lignin, suberization, auxin catabolism, response to environmental stresses such as wounding, pathogen attack and oxidative stress. These functions might be dependent on each isozyme/isoform in each plant tissue.</text>
</comment>
<feature type="binding site" evidence="14">
    <location>
        <position position="73"/>
    </location>
    <ligand>
        <name>Ca(2+)</name>
        <dbReference type="ChEBI" id="CHEBI:29108"/>
        <label>2</label>
    </ligand>
</feature>
<dbReference type="Gene3D" id="1.10.420.10">
    <property type="entry name" value="Peroxidase, domain 2"/>
    <property type="match status" value="1"/>
</dbReference>
<comment type="cofactor">
    <cofactor evidence="14">
        <name>heme b</name>
        <dbReference type="ChEBI" id="CHEBI:60344"/>
    </cofactor>
    <text evidence="14">Binds 1 heme b (iron(II)-protoporphyrin IX) group per subunit.</text>
</comment>
<comment type="similarity">
    <text evidence="3">Belongs to the peroxidase family. Ascorbate peroxidase subfamily.</text>
</comment>
<dbReference type="GO" id="GO:0046872">
    <property type="term" value="F:metal ion binding"/>
    <property type="evidence" value="ECO:0007669"/>
    <property type="project" value="UniProtKB-KW"/>
</dbReference>
<evidence type="ECO:0000256" key="12">
    <source>
        <dbReference type="ARBA" id="ARBA00023324"/>
    </source>
</evidence>
<proteinExistence type="inferred from homology"/>
<keyword evidence="5" id="KW-0964">Secreted</keyword>
<evidence type="ECO:0000256" key="14">
    <source>
        <dbReference type="PIRSR" id="PIRSR600823-3"/>
    </source>
</evidence>
<dbReference type="GO" id="GO:0020037">
    <property type="term" value="F:heme binding"/>
    <property type="evidence" value="ECO:0007669"/>
    <property type="project" value="InterPro"/>
</dbReference>
<feature type="binding site" evidence="13">
    <location>
        <position position="42"/>
    </location>
    <ligand>
        <name>substrate</name>
    </ligand>
</feature>
<comment type="catalytic activity">
    <reaction evidence="1">
        <text>2 a phenolic donor + H2O2 = 2 a phenolic radical donor + 2 H2O</text>
        <dbReference type="Rhea" id="RHEA:56136"/>
        <dbReference type="ChEBI" id="CHEBI:15377"/>
        <dbReference type="ChEBI" id="CHEBI:16240"/>
        <dbReference type="ChEBI" id="CHEBI:139520"/>
        <dbReference type="ChEBI" id="CHEBI:139521"/>
        <dbReference type="EC" id="1.11.1.7"/>
    </reaction>
</comment>